<evidence type="ECO:0000256" key="1">
    <source>
        <dbReference type="ARBA" id="ARBA00022576"/>
    </source>
</evidence>
<reference evidence="5" key="1">
    <citation type="journal article" date="2020" name="mSystems">
        <title>Genome- and Community-Level Interaction Insights into Carbon Utilization and Element Cycling Functions of Hydrothermarchaeota in Hydrothermal Sediment.</title>
        <authorList>
            <person name="Zhou Z."/>
            <person name="Liu Y."/>
            <person name="Xu W."/>
            <person name="Pan J."/>
            <person name="Luo Z.H."/>
            <person name="Li M."/>
        </authorList>
    </citation>
    <scope>NUCLEOTIDE SEQUENCE [LARGE SCALE GENOMIC DNA]</scope>
    <source>
        <strain evidence="5">SpSt-1233</strain>
    </source>
</reference>
<dbReference type="Pfam" id="PF01571">
    <property type="entry name" value="GCV_T"/>
    <property type="match status" value="1"/>
</dbReference>
<evidence type="ECO:0000313" key="5">
    <source>
        <dbReference type="EMBL" id="HER42849.1"/>
    </source>
</evidence>
<organism evidence="5">
    <name type="scientific">Eiseniibacteriota bacterium</name>
    <dbReference type="NCBI Taxonomy" id="2212470"/>
    <lineage>
        <taxon>Bacteria</taxon>
        <taxon>Candidatus Eiseniibacteriota</taxon>
    </lineage>
</organism>
<dbReference type="Pfam" id="PF08669">
    <property type="entry name" value="GCV_T_C"/>
    <property type="match status" value="1"/>
</dbReference>
<dbReference type="PANTHER" id="PTHR43757">
    <property type="entry name" value="AMINOMETHYLTRANSFERASE"/>
    <property type="match status" value="1"/>
</dbReference>
<evidence type="ECO:0000256" key="2">
    <source>
        <dbReference type="ARBA" id="ARBA00022679"/>
    </source>
</evidence>
<dbReference type="Gene3D" id="2.40.30.110">
    <property type="entry name" value="Aminomethyltransferase beta-barrel domains"/>
    <property type="match status" value="1"/>
</dbReference>
<dbReference type="InterPro" id="IPR006222">
    <property type="entry name" value="GCVT_N"/>
</dbReference>
<protein>
    <submittedName>
        <fullName evidence="5">Glycine cleavage system aminomethyltransferase GcvT</fullName>
    </submittedName>
</protein>
<feature type="non-terminal residue" evidence="5">
    <location>
        <position position="1"/>
    </location>
</feature>
<keyword evidence="2" id="KW-0808">Transferase</keyword>
<dbReference type="FunFam" id="4.10.1250.10:FF:000001">
    <property type="entry name" value="Aminomethyltransferase"/>
    <property type="match status" value="1"/>
</dbReference>
<dbReference type="GO" id="GO:0008483">
    <property type="term" value="F:transaminase activity"/>
    <property type="evidence" value="ECO:0007669"/>
    <property type="project" value="UniProtKB-KW"/>
</dbReference>
<dbReference type="Gene3D" id="3.30.1360.120">
    <property type="entry name" value="Probable tRNA modification gtpase trme, domain 1"/>
    <property type="match status" value="1"/>
</dbReference>
<dbReference type="EMBL" id="DSEC01000010">
    <property type="protein sequence ID" value="HER42849.1"/>
    <property type="molecule type" value="Genomic_DNA"/>
</dbReference>
<dbReference type="SUPFAM" id="SSF101790">
    <property type="entry name" value="Aminomethyltransferase beta-barrel domain"/>
    <property type="match status" value="1"/>
</dbReference>
<dbReference type="InterPro" id="IPR029043">
    <property type="entry name" value="GcvT/YgfZ_C"/>
</dbReference>
<dbReference type="PANTHER" id="PTHR43757:SF2">
    <property type="entry name" value="AMINOMETHYLTRANSFERASE, MITOCHONDRIAL"/>
    <property type="match status" value="1"/>
</dbReference>
<evidence type="ECO:0000259" key="3">
    <source>
        <dbReference type="Pfam" id="PF01571"/>
    </source>
</evidence>
<dbReference type="InterPro" id="IPR013977">
    <property type="entry name" value="GcvT_C"/>
</dbReference>
<dbReference type="Gene3D" id="4.10.1250.10">
    <property type="entry name" value="Aminomethyltransferase fragment"/>
    <property type="match status" value="1"/>
</dbReference>
<dbReference type="SUPFAM" id="SSF103025">
    <property type="entry name" value="Folate-binding domain"/>
    <property type="match status" value="1"/>
</dbReference>
<dbReference type="InterPro" id="IPR028896">
    <property type="entry name" value="GcvT/YgfZ/DmdA"/>
</dbReference>
<comment type="caution">
    <text evidence="5">The sequence shown here is derived from an EMBL/GenBank/DDBJ whole genome shotgun (WGS) entry which is preliminary data.</text>
</comment>
<feature type="domain" description="GCVT N-terminal" evidence="3">
    <location>
        <begin position="2"/>
        <end position="127"/>
    </location>
</feature>
<dbReference type="InterPro" id="IPR027266">
    <property type="entry name" value="TrmE/GcvT-like"/>
</dbReference>
<accession>A0A7V2ATB1</accession>
<evidence type="ECO:0000259" key="4">
    <source>
        <dbReference type="Pfam" id="PF08669"/>
    </source>
</evidence>
<gene>
    <name evidence="5" type="ORF">ENO08_00115</name>
</gene>
<keyword evidence="1" id="KW-0032">Aminotransferase</keyword>
<dbReference type="Proteomes" id="UP000886069">
    <property type="component" value="Unassembled WGS sequence"/>
</dbReference>
<dbReference type="GO" id="GO:0005829">
    <property type="term" value="C:cytosol"/>
    <property type="evidence" value="ECO:0007669"/>
    <property type="project" value="TreeGrafter"/>
</dbReference>
<feature type="domain" description="Aminomethyltransferase C-terminal" evidence="4">
    <location>
        <begin position="146"/>
        <end position="223"/>
    </location>
</feature>
<sequence length="229" mass="24365">VGQIAVQGPLAGDLVQAVDYCAPVKEIVAGMRYYHFAAFDRNGGEVIVSRTGYTGERGFEIYLPAGDAPGLWNELLDRGERFGAAPIGLGARDTLRFEASFCLYGHELDEETTPLEAGLQWLVKLKKGDFVGRDALAAQKERGPERKLVGLELEGRGIGRQGYPVLLDGVPIGAVTSGTFAPTLKKSLAMALVSTSAPQGADGIAIDVRGKSIPASLVDLPFYRSRAGD</sequence>
<dbReference type="FunFam" id="2.40.30.110:FF:000003">
    <property type="entry name" value="Aminomethyltransferase"/>
    <property type="match status" value="1"/>
</dbReference>
<proteinExistence type="predicted"/>
<name>A0A7V2ATB1_UNCEI</name>
<dbReference type="AlphaFoldDB" id="A0A7V2ATB1"/>